<reference evidence="2 3" key="1">
    <citation type="journal article" date="2003" name="Nature">
        <title>The genome of a motile marine Synechococcus.</title>
        <authorList>
            <person name="Palenik B."/>
            <person name="Brahamsha B."/>
            <person name="Larimer F."/>
            <person name="Land M."/>
            <person name="Hauser L."/>
            <person name="Chain P."/>
            <person name="Lamerdin J."/>
            <person name="Regala W."/>
            <person name="Allen E.A."/>
            <person name="McCarren J."/>
            <person name="Paulsen I."/>
            <person name="Dufresne A."/>
            <person name="Partensky F."/>
            <person name="Webb E."/>
            <person name="Waterbury J."/>
        </authorList>
    </citation>
    <scope>NUCLEOTIDE SEQUENCE [LARGE SCALE GENOMIC DNA]</scope>
    <source>
        <strain evidence="2 3">WH8102</strain>
    </source>
</reference>
<keyword evidence="1" id="KW-0472">Membrane</keyword>
<dbReference type="RefSeq" id="WP_011127608.1">
    <property type="nucleotide sequence ID" value="NC_005070.1"/>
</dbReference>
<dbReference type="PANTHER" id="PTHR31446">
    <property type="entry name" value="ACID PHOSPHATASE/VANADIUM-DEPENDENT HALOPEROXIDASE-RELATED PROTEIN"/>
    <property type="match status" value="1"/>
</dbReference>
<dbReference type="KEGG" id="syw:SYNW0743"/>
<evidence type="ECO:0000313" key="2">
    <source>
        <dbReference type="EMBL" id="CAE07258.1"/>
    </source>
</evidence>
<accession>Q7U880</accession>
<evidence type="ECO:0000256" key="1">
    <source>
        <dbReference type="SAM" id="Phobius"/>
    </source>
</evidence>
<protein>
    <recommendedName>
        <fullName evidence="4">Divergent PAP2 family protein</fullName>
    </recommendedName>
</protein>
<feature type="transmembrane region" description="Helical" evidence="1">
    <location>
        <begin position="53"/>
        <end position="75"/>
    </location>
</feature>
<dbReference type="eggNOG" id="COG1963">
    <property type="taxonomic scope" value="Bacteria"/>
</dbReference>
<dbReference type="EMBL" id="BX569691">
    <property type="protein sequence ID" value="CAE07258.1"/>
    <property type="molecule type" value="Genomic_DNA"/>
</dbReference>
<dbReference type="InterPro" id="IPR003832">
    <property type="entry name" value="DUF212"/>
</dbReference>
<evidence type="ECO:0008006" key="4">
    <source>
        <dbReference type="Google" id="ProtNLM"/>
    </source>
</evidence>
<dbReference type="HOGENOM" id="CLU_073969_1_0_3"/>
<feature type="transmembrane region" description="Helical" evidence="1">
    <location>
        <begin position="137"/>
        <end position="156"/>
    </location>
</feature>
<dbReference type="AlphaFoldDB" id="Q7U880"/>
<feature type="transmembrane region" description="Helical" evidence="1">
    <location>
        <begin position="81"/>
        <end position="99"/>
    </location>
</feature>
<feature type="transmembrane region" description="Helical" evidence="1">
    <location>
        <begin position="20"/>
        <end position="41"/>
    </location>
</feature>
<organism evidence="2 3">
    <name type="scientific">Parasynechococcus marenigrum (strain WH8102)</name>
    <dbReference type="NCBI Taxonomy" id="84588"/>
    <lineage>
        <taxon>Bacteria</taxon>
        <taxon>Bacillati</taxon>
        <taxon>Cyanobacteriota</taxon>
        <taxon>Cyanophyceae</taxon>
        <taxon>Synechococcales</taxon>
        <taxon>Prochlorococcaceae</taxon>
        <taxon>Parasynechococcus</taxon>
        <taxon>Parasynechococcus marenigrum</taxon>
    </lineage>
</organism>
<dbReference type="STRING" id="84588.SYNW0743"/>
<dbReference type="Proteomes" id="UP000001422">
    <property type="component" value="Chromosome"/>
</dbReference>
<keyword evidence="1" id="KW-1133">Transmembrane helix</keyword>
<dbReference type="PANTHER" id="PTHR31446:SF29">
    <property type="entry name" value="ACID PHOSPHATASE_VANADIUM-DEPENDENT HALOPEROXIDASE-RELATED PROTEIN"/>
    <property type="match status" value="1"/>
</dbReference>
<evidence type="ECO:0000313" key="3">
    <source>
        <dbReference type="Proteomes" id="UP000001422"/>
    </source>
</evidence>
<gene>
    <name evidence="2" type="ordered locus">SYNW0743</name>
</gene>
<dbReference type="Pfam" id="PF02681">
    <property type="entry name" value="DUF212"/>
    <property type="match status" value="1"/>
</dbReference>
<name>Q7U880_PARMW</name>
<keyword evidence="1" id="KW-0812">Transmembrane</keyword>
<keyword evidence="3" id="KW-1185">Reference proteome</keyword>
<proteinExistence type="predicted"/>
<sequence length="170" mass="17848">MIESASSHAVLQEFLDNSSLAWGLVACGTAQLSKLVIELVVHRRWRPAVLIETGGMPSSHSALVTGTAACIGWTLGFDHPLFALAAMVSFVVMYDASGIRRAAGTTAERVNALPVELWPTAHDKPLKESLGHSRLQVLVGSLIGPAVALPGLVLLGSPWHLAASLRAALG</sequence>